<feature type="transmembrane region" description="Helical" evidence="1">
    <location>
        <begin position="116"/>
        <end position="136"/>
    </location>
</feature>
<organism evidence="2 3">
    <name type="scientific">Erwinia psidii</name>
    <dbReference type="NCBI Taxonomy" id="69224"/>
    <lineage>
        <taxon>Bacteria</taxon>
        <taxon>Pseudomonadati</taxon>
        <taxon>Pseudomonadota</taxon>
        <taxon>Gammaproteobacteria</taxon>
        <taxon>Enterobacterales</taxon>
        <taxon>Erwiniaceae</taxon>
        <taxon>Erwinia</taxon>
    </lineage>
</organism>
<keyword evidence="3" id="KW-1185">Reference proteome</keyword>
<evidence type="ECO:0000256" key="1">
    <source>
        <dbReference type="SAM" id="Phobius"/>
    </source>
</evidence>
<name>A0A3N6S340_9GAMM</name>
<sequence>MNPKYHPDDYDIRGQLKLPAAFWLILLLQARTWILFVMAGASRQQGAALLELFYPDQQAFWIGLGLGVPAALGLVLTGYRQRFPRLWQRWRWMLCLTLLATLAQQGLMLWQGNEALSPPGVLFTLMDLAGLIYLTFGRRIGDCFDPALSAG</sequence>
<keyword evidence="1" id="KW-0472">Membrane</keyword>
<dbReference type="EMBL" id="RHHM01000001">
    <property type="protein sequence ID" value="RQM40048.1"/>
    <property type="molecule type" value="Genomic_DNA"/>
</dbReference>
<accession>A0A3N6S340</accession>
<comment type="caution">
    <text evidence="2">The sequence shown here is derived from an EMBL/GenBank/DDBJ whole genome shotgun (WGS) entry which is preliminary data.</text>
</comment>
<feature type="transmembrane region" description="Helical" evidence="1">
    <location>
        <begin position="20"/>
        <end position="39"/>
    </location>
</feature>
<dbReference type="Pfam" id="PF11143">
    <property type="entry name" value="DUF2919"/>
    <property type="match status" value="1"/>
</dbReference>
<evidence type="ECO:0000313" key="3">
    <source>
        <dbReference type="Proteomes" id="UP000279457"/>
    </source>
</evidence>
<gene>
    <name evidence="2" type="ORF">EB241_01765</name>
</gene>
<evidence type="ECO:0000313" key="2">
    <source>
        <dbReference type="EMBL" id="RQM40048.1"/>
    </source>
</evidence>
<keyword evidence="1" id="KW-1133">Transmembrane helix</keyword>
<dbReference type="AlphaFoldDB" id="A0A3N6S340"/>
<feature type="transmembrane region" description="Helical" evidence="1">
    <location>
        <begin position="59"/>
        <end position="79"/>
    </location>
</feature>
<keyword evidence="1" id="KW-0812">Transmembrane</keyword>
<dbReference type="Proteomes" id="UP000279457">
    <property type="component" value="Unassembled WGS sequence"/>
</dbReference>
<reference evidence="2 3" key="1">
    <citation type="submission" date="2018-10" db="EMBL/GenBank/DDBJ databases">
        <title>Draft genome sequence for the type isolate of Erwinia psidii, agent causal of bacterial blight in guava (Psidium guajava) and wilt and die-back of Eucalyptus spp.</title>
        <authorList>
            <person name="Hermenegildo P.S."/>
            <person name="Santos S.A."/>
            <person name="Guimaraes L.M.S."/>
            <person name="Vidigal P.M.P."/>
            <person name="Pereira I.C."/>
            <person name="Badel J.L."/>
            <person name="Alfenas-Zerbini P."/>
            <person name="Ferreira M.A.S.V."/>
            <person name="Alfenas A.C."/>
        </authorList>
    </citation>
    <scope>NUCLEOTIDE SEQUENCE [LARGE SCALE GENOMIC DNA]</scope>
    <source>
        <strain evidence="2 3">IBSBF 435</strain>
    </source>
</reference>
<dbReference type="OrthoDB" id="6314776at2"/>
<protein>
    <submittedName>
        <fullName evidence="2">DUF2919 domain-containing protein</fullName>
    </submittedName>
</protein>
<feature type="transmembrane region" description="Helical" evidence="1">
    <location>
        <begin position="91"/>
        <end position="110"/>
    </location>
</feature>
<dbReference type="RefSeq" id="WP_124231490.1">
    <property type="nucleotide sequence ID" value="NZ_RHHM01000001.1"/>
</dbReference>
<proteinExistence type="predicted"/>
<dbReference type="InterPro" id="IPR021318">
    <property type="entry name" value="DUF2919"/>
</dbReference>